<organism evidence="3 4">
    <name type="scientific">candidate division GN15 bacterium</name>
    <dbReference type="NCBI Taxonomy" id="2072418"/>
    <lineage>
        <taxon>Bacteria</taxon>
        <taxon>candidate division GN15</taxon>
    </lineage>
</organism>
<comment type="caution">
    <text evidence="3">The sequence shown here is derived from an EMBL/GenBank/DDBJ whole genome shotgun (WGS) entry which is preliminary data.</text>
</comment>
<dbReference type="PANTHER" id="PTHR43179">
    <property type="entry name" value="RHAMNOSYLTRANSFERASE WBBL"/>
    <property type="match status" value="1"/>
</dbReference>
<protein>
    <recommendedName>
        <fullName evidence="2">Glycosyltransferase 2-like domain-containing protein</fullName>
    </recommendedName>
</protein>
<dbReference type="InterPro" id="IPR029044">
    <property type="entry name" value="Nucleotide-diphossugar_trans"/>
</dbReference>
<keyword evidence="1" id="KW-0472">Membrane</keyword>
<dbReference type="Gene3D" id="3.90.550.10">
    <property type="entry name" value="Spore Coat Polysaccharide Biosynthesis Protein SpsA, Chain A"/>
    <property type="match status" value="1"/>
</dbReference>
<evidence type="ECO:0000313" key="4">
    <source>
        <dbReference type="Proteomes" id="UP000250918"/>
    </source>
</evidence>
<dbReference type="SUPFAM" id="SSF53448">
    <property type="entry name" value="Nucleotide-diphospho-sugar transferases"/>
    <property type="match status" value="1"/>
</dbReference>
<gene>
    <name evidence="3" type="ORF">C3F09_00960</name>
</gene>
<dbReference type="PANTHER" id="PTHR43179:SF7">
    <property type="entry name" value="RHAMNOSYLTRANSFERASE WBBL"/>
    <property type="match status" value="1"/>
</dbReference>
<dbReference type="Pfam" id="PF00535">
    <property type="entry name" value="Glycos_transf_2"/>
    <property type="match status" value="1"/>
</dbReference>
<evidence type="ECO:0000313" key="3">
    <source>
        <dbReference type="EMBL" id="PWB76151.1"/>
    </source>
</evidence>
<dbReference type="EMBL" id="PQAP01000004">
    <property type="protein sequence ID" value="PWB76151.1"/>
    <property type="molecule type" value="Genomic_DNA"/>
</dbReference>
<evidence type="ECO:0000256" key="1">
    <source>
        <dbReference type="SAM" id="Phobius"/>
    </source>
</evidence>
<evidence type="ECO:0000259" key="2">
    <source>
        <dbReference type="Pfam" id="PF00535"/>
    </source>
</evidence>
<keyword evidence="1" id="KW-1133">Transmembrane helix</keyword>
<proteinExistence type="predicted"/>
<keyword evidence="1" id="KW-0812">Transmembrane</keyword>
<feature type="domain" description="Glycosyltransferase 2-like" evidence="2">
    <location>
        <begin position="6"/>
        <end position="132"/>
    </location>
</feature>
<name>A0A855X6A6_9BACT</name>
<feature type="transmembrane region" description="Helical" evidence="1">
    <location>
        <begin position="266"/>
        <end position="286"/>
    </location>
</feature>
<reference evidence="3 4" key="1">
    <citation type="journal article" date="2018" name="ISME J.">
        <title>A methanotrophic archaeon couples anaerobic oxidation of methane to Fe(III) reduction.</title>
        <authorList>
            <person name="Cai C."/>
            <person name="Leu A.O."/>
            <person name="Xie G.J."/>
            <person name="Guo J."/>
            <person name="Feng Y."/>
            <person name="Zhao J.X."/>
            <person name="Tyson G.W."/>
            <person name="Yuan Z."/>
            <person name="Hu S."/>
        </authorList>
    </citation>
    <scope>NUCLEOTIDE SEQUENCE [LARGE SCALE GENOMIC DNA]</scope>
    <source>
        <strain evidence="3">FeB_12</strain>
    </source>
</reference>
<sequence length="314" mass="35787">MSQIEIVIVNWNTLELTRRCLESLLADLRQTDLEYKIWVVDNSSTDGSPAMIRAEFPQVNLVENRENVGFARANNQVLRTATAPLVLLLNSDTVTHQGAIKSMVDQISGRPGIAAVGPKLIYPNGAVQRSFTRLPSVIGELKYCLAFHFFPFNSVFYTLFGFGTRAWERSTALREVEVLSAACVLIRKEVFDRVGLLAEDYFLFSEENDLFCRMKRAGFRSVYLPEAVVTHVVGASRRKRGGVDSQVNFLKSRMIFFRRYHASSYFLVRAIYRLFLAWSIFMARLVKTLKRSSNSDYVTMYSRLLETLAETRAS</sequence>
<dbReference type="Proteomes" id="UP000250918">
    <property type="component" value="Unassembled WGS sequence"/>
</dbReference>
<dbReference type="AlphaFoldDB" id="A0A855X6A6"/>
<accession>A0A855X6A6</accession>
<dbReference type="InterPro" id="IPR001173">
    <property type="entry name" value="Glyco_trans_2-like"/>
</dbReference>
<dbReference type="CDD" id="cd04186">
    <property type="entry name" value="GT_2_like_c"/>
    <property type="match status" value="1"/>
</dbReference>